<dbReference type="Pfam" id="PF01125">
    <property type="entry name" value="BUD31"/>
    <property type="match status" value="1"/>
</dbReference>
<proteinExistence type="inferred from homology"/>
<comment type="similarity">
    <text evidence="2">Belongs to the BUD31 (G10) family.</text>
</comment>
<comment type="caution">
    <text evidence="4">The sequence shown here is derived from an EMBL/GenBank/DDBJ whole genome shotgun (WGS) entry which is preliminary data.</text>
</comment>
<gene>
    <name evidence="4" type="ORF">M9Y10_028276</name>
</gene>
<evidence type="ECO:0000313" key="5">
    <source>
        <dbReference type="Proteomes" id="UP001470230"/>
    </source>
</evidence>
<evidence type="ECO:0000256" key="3">
    <source>
        <dbReference type="ARBA" id="ARBA00023242"/>
    </source>
</evidence>
<protein>
    <submittedName>
        <fullName evidence="4">Component of the SF3b subcomplex of the U2 snRNP</fullName>
    </submittedName>
</protein>
<keyword evidence="5" id="KW-1185">Reference proteome</keyword>
<dbReference type="Proteomes" id="UP001470230">
    <property type="component" value="Unassembled WGS sequence"/>
</dbReference>
<keyword evidence="3" id="KW-0539">Nucleus</keyword>
<accession>A0ABR2KJ14</accession>
<dbReference type="PRINTS" id="PR00322">
    <property type="entry name" value="G10"/>
</dbReference>
<sequence length="177" mass="21028">MNSSEEDTYSTKSRKQVHIIPRTRIKKLQNSIQPPAGWDDVMPIFLNLDHQFIVEDSRIPDDFIPREQYVRIQKANYKRTRELYNQRFIYKNISKELYQWIINQNLVDKNLLEKWQKPGFERLCCLDCENCVCHMEQDKNAPEDKKCARCFCHGCASKYSDGTPVPETLCPYLEDDE</sequence>
<dbReference type="PANTHER" id="PTHR19411:SF0">
    <property type="entry name" value="PROTEIN BUD31 HOMOLOG"/>
    <property type="match status" value="1"/>
</dbReference>
<dbReference type="PANTHER" id="PTHR19411">
    <property type="entry name" value="PROTEIN BUD31-RELATED"/>
    <property type="match status" value="1"/>
</dbReference>
<organism evidence="4 5">
    <name type="scientific">Tritrichomonas musculus</name>
    <dbReference type="NCBI Taxonomy" id="1915356"/>
    <lineage>
        <taxon>Eukaryota</taxon>
        <taxon>Metamonada</taxon>
        <taxon>Parabasalia</taxon>
        <taxon>Tritrichomonadida</taxon>
        <taxon>Tritrichomonadidae</taxon>
        <taxon>Tritrichomonas</taxon>
    </lineage>
</organism>
<dbReference type="InterPro" id="IPR001748">
    <property type="entry name" value="BUD31"/>
</dbReference>
<evidence type="ECO:0000313" key="4">
    <source>
        <dbReference type="EMBL" id="KAK8891071.1"/>
    </source>
</evidence>
<dbReference type="EMBL" id="JAPFFF010000004">
    <property type="protein sequence ID" value="KAK8891071.1"/>
    <property type="molecule type" value="Genomic_DNA"/>
</dbReference>
<reference evidence="4 5" key="1">
    <citation type="submission" date="2024-04" db="EMBL/GenBank/DDBJ databases">
        <title>Tritrichomonas musculus Genome.</title>
        <authorList>
            <person name="Alves-Ferreira E."/>
            <person name="Grigg M."/>
            <person name="Lorenzi H."/>
            <person name="Galac M."/>
        </authorList>
    </citation>
    <scope>NUCLEOTIDE SEQUENCE [LARGE SCALE GENOMIC DNA]</scope>
    <source>
        <strain evidence="4 5">EAF2021</strain>
    </source>
</reference>
<comment type="subcellular location">
    <subcellularLocation>
        <location evidence="1">Nucleus</location>
    </subcellularLocation>
</comment>
<name>A0ABR2KJ14_9EUKA</name>
<evidence type="ECO:0000256" key="1">
    <source>
        <dbReference type="ARBA" id="ARBA00004123"/>
    </source>
</evidence>
<evidence type="ECO:0000256" key="2">
    <source>
        <dbReference type="ARBA" id="ARBA00005287"/>
    </source>
</evidence>